<comment type="subcellular location">
    <subcellularLocation>
        <location evidence="1">Membrane</location>
        <topology evidence="1">Single-pass type II membrane protein</topology>
    </subcellularLocation>
</comment>
<dbReference type="InterPro" id="IPR052306">
    <property type="entry name" value="CYP450_71D"/>
</dbReference>
<feature type="domain" description="SF3A3" evidence="11">
    <location>
        <begin position="129"/>
        <end position="170"/>
    </location>
</feature>
<dbReference type="PROSITE" id="PS00086">
    <property type="entry name" value="CYTOCHROME_P450"/>
    <property type="match status" value="1"/>
</dbReference>
<evidence type="ECO:0008006" key="14">
    <source>
        <dbReference type="Google" id="ProtNLM"/>
    </source>
</evidence>
<dbReference type="Pfam" id="PF13297">
    <property type="entry name" value="SDE2_2C"/>
    <property type="match status" value="1"/>
</dbReference>
<dbReference type="InterPro" id="IPR036396">
    <property type="entry name" value="Cyt_P450_sf"/>
</dbReference>
<evidence type="ECO:0000256" key="5">
    <source>
        <dbReference type="ARBA" id="ARBA00022968"/>
    </source>
</evidence>
<dbReference type="PANTHER" id="PTHR47953">
    <property type="entry name" value="OS08G0105600 PROTEIN"/>
    <property type="match status" value="1"/>
</dbReference>
<evidence type="ECO:0000256" key="2">
    <source>
        <dbReference type="ARBA" id="ARBA00010617"/>
    </source>
</evidence>
<evidence type="ECO:0000259" key="9">
    <source>
        <dbReference type="Pfam" id="PF12108"/>
    </source>
</evidence>
<dbReference type="Pfam" id="PF00067">
    <property type="entry name" value="p450"/>
    <property type="match status" value="1"/>
</dbReference>
<dbReference type="PANTHER" id="PTHR47953:SF16">
    <property type="entry name" value="CYTOCHROME P450 71D8"/>
    <property type="match status" value="1"/>
</dbReference>
<dbReference type="InterPro" id="IPR001128">
    <property type="entry name" value="Cyt_P450"/>
</dbReference>
<reference evidence="12 13" key="1">
    <citation type="journal article" date="2023" name="bioRxiv">
        <title>Genome report: Whole genome sequence and annotation of Penstemon davidsonii.</title>
        <authorList>
            <person name="Ostevik K.L."/>
            <person name="Alabady M."/>
            <person name="Zhang M."/>
            <person name="Rausher M.D."/>
        </authorList>
    </citation>
    <scope>NUCLEOTIDE SEQUENCE [LARGE SCALE GENOMIC DNA]</scope>
    <source>
        <strain evidence="12">DNT005</strain>
        <tissue evidence="12">Whole leaf</tissue>
    </source>
</reference>
<keyword evidence="4" id="KW-0479">Metal-binding</keyword>
<dbReference type="Pfam" id="PF12108">
    <property type="entry name" value="SF3a60_bindingd"/>
    <property type="match status" value="1"/>
</dbReference>
<dbReference type="InterPro" id="IPR002401">
    <property type="entry name" value="Cyt_P450_E_grp-I"/>
</dbReference>
<evidence type="ECO:0000256" key="8">
    <source>
        <dbReference type="ARBA" id="ARBA00023033"/>
    </source>
</evidence>
<keyword evidence="5" id="KW-0735">Signal-anchor</keyword>
<dbReference type="InterPro" id="IPR021966">
    <property type="entry name" value="SF3a60_bindingd"/>
</dbReference>
<evidence type="ECO:0000256" key="1">
    <source>
        <dbReference type="ARBA" id="ARBA00004606"/>
    </source>
</evidence>
<dbReference type="EMBL" id="JAYDYQ010002533">
    <property type="protein sequence ID" value="KAK4485341.1"/>
    <property type="molecule type" value="Genomic_DNA"/>
</dbReference>
<evidence type="ECO:0000259" key="10">
    <source>
        <dbReference type="Pfam" id="PF13297"/>
    </source>
</evidence>
<feature type="domain" description="SDE2/SF3A3 SAP" evidence="10">
    <location>
        <begin position="228"/>
        <end position="307"/>
    </location>
</feature>
<sequence>MSSTLLEVTRASHEEVERLERLIVKDLQTEPPTNKDRLYQSHRVRNMIEQIKSTTLKLVDIYEDKDNARKDEIAALGGLSSTGANVNVFSAFYDRLKEIREYQRRHPAARYVDTNDEYEELLKEEPIIEFTGEEAFGRYLDLHELYNDYINFNFGKQIEYSAYLDVFSEPERISPGKLKFTRQYLEYMRKLLEYLIYLFKRTEPLQDLERIFSKVIAEFEDQWSHGLVEGWENENQENGNAPQQDTIIDLDYYSTLEELMEVGPEKLKEALAALGLKTGGTVQQRAERLLLTKHTPLEKLDKKHFAKGSRRVEQNGGTVARQPSEDVKEIALIEAKVRKLCDLLHETIVRTKENIEKKHALTYDEIVQEREEEEVHHESESDDEDQQIYNPLKLPMGFDGKPIPYWLYKLHGLGQEFKCEICGNQSYWGRRAYERHFKEWRHQHGMRCLGIPNTKNFNEVTSIEEAKQLWESIQEKQGLNKWRPELEEEYEDREGNIYNKKTYTDLQRQEAAKQVLKVQDPACADRPTTIGAKILFYNYSDVVFSPYNDYWRQMRKLCILELLSAKNVRSYASIRKDEASRLVKSIQIQSSCGEAINITKMIFAFTCSITCRTAFGKEVRDRDTLVGILKNAVVLVGGFELADLFPYLEIFSWNTYKLLRLRRKLDAILDVIVEEHRLKQRGEFGGEDIIDVLLRVQRTTGEVIANDNIKAIIFDLFSAGSETSSTTVDWAMAELIKNPRVLAKVQAEVRQVLKGKKTVEEGDVGTLKYLKMVIKETLRMHPPFPLLLRACREKCQVNGYTIPLKAKVMVNIWAMGRDPEYWVDDPESFQPERFENSSVDFLGNNFEFIPFGSGKRICPGINFGLANVELPLAQLLYHFDWNLPKGMNFNDMDMTEAEGLSVARKDELFLVPTVCNPLTD</sequence>
<comment type="similarity">
    <text evidence="2">Belongs to the cytochrome P450 family.</text>
</comment>
<evidence type="ECO:0000256" key="7">
    <source>
        <dbReference type="ARBA" id="ARBA00023004"/>
    </source>
</evidence>
<proteinExistence type="inferred from homology"/>
<dbReference type="Pfam" id="PF16837">
    <property type="entry name" value="SF3A3"/>
    <property type="match status" value="1"/>
</dbReference>
<comment type="caution">
    <text evidence="12">The sequence shown here is derived from an EMBL/GenBank/DDBJ whole genome shotgun (WGS) entry which is preliminary data.</text>
</comment>
<evidence type="ECO:0000256" key="3">
    <source>
        <dbReference type="ARBA" id="ARBA00022617"/>
    </source>
</evidence>
<dbReference type="InterPro" id="IPR031774">
    <property type="entry name" value="SF3A3_dom"/>
</dbReference>
<name>A0ABR0D7U3_9LAMI</name>
<accession>A0ABR0D7U3</accession>
<protein>
    <recommendedName>
        <fullName evidence="14">Splicing factor 3A subunit 3</fullName>
    </recommendedName>
</protein>
<dbReference type="CDD" id="cd11072">
    <property type="entry name" value="CYP71-like"/>
    <property type="match status" value="1"/>
</dbReference>
<keyword evidence="13" id="KW-1185">Reference proteome</keyword>
<dbReference type="PRINTS" id="PR00385">
    <property type="entry name" value="P450"/>
</dbReference>
<evidence type="ECO:0000313" key="13">
    <source>
        <dbReference type="Proteomes" id="UP001291926"/>
    </source>
</evidence>
<evidence type="ECO:0000259" key="11">
    <source>
        <dbReference type="Pfam" id="PF16837"/>
    </source>
</evidence>
<dbReference type="SUPFAM" id="SSF48264">
    <property type="entry name" value="Cytochrome P450"/>
    <property type="match status" value="1"/>
</dbReference>
<evidence type="ECO:0000313" key="12">
    <source>
        <dbReference type="EMBL" id="KAK4485341.1"/>
    </source>
</evidence>
<feature type="domain" description="Splicing factor SF3a60 binding" evidence="9">
    <location>
        <begin position="87"/>
        <end position="107"/>
    </location>
</feature>
<keyword evidence="3" id="KW-0349">Heme</keyword>
<evidence type="ECO:0000256" key="6">
    <source>
        <dbReference type="ARBA" id="ARBA00023002"/>
    </source>
</evidence>
<organism evidence="12 13">
    <name type="scientific">Penstemon davidsonii</name>
    <dbReference type="NCBI Taxonomy" id="160366"/>
    <lineage>
        <taxon>Eukaryota</taxon>
        <taxon>Viridiplantae</taxon>
        <taxon>Streptophyta</taxon>
        <taxon>Embryophyta</taxon>
        <taxon>Tracheophyta</taxon>
        <taxon>Spermatophyta</taxon>
        <taxon>Magnoliopsida</taxon>
        <taxon>eudicotyledons</taxon>
        <taxon>Gunneridae</taxon>
        <taxon>Pentapetalae</taxon>
        <taxon>asterids</taxon>
        <taxon>lamiids</taxon>
        <taxon>Lamiales</taxon>
        <taxon>Plantaginaceae</taxon>
        <taxon>Cheloneae</taxon>
        <taxon>Penstemon</taxon>
    </lineage>
</organism>
<gene>
    <name evidence="12" type="ORF">RD792_007978</name>
</gene>
<evidence type="ECO:0000256" key="4">
    <source>
        <dbReference type="ARBA" id="ARBA00022723"/>
    </source>
</evidence>
<keyword evidence="7" id="KW-0408">Iron</keyword>
<keyword evidence="6" id="KW-0560">Oxidoreductase</keyword>
<dbReference type="PRINTS" id="PR00463">
    <property type="entry name" value="EP450I"/>
</dbReference>
<dbReference type="InterPro" id="IPR017972">
    <property type="entry name" value="Cyt_P450_CS"/>
</dbReference>
<keyword evidence="8" id="KW-0503">Monooxygenase</keyword>
<keyword evidence="5" id="KW-0812">Transmembrane</keyword>
<dbReference type="InterPro" id="IPR025086">
    <property type="entry name" value="SDE2/SF3A3_SAP"/>
</dbReference>
<dbReference type="Gene3D" id="1.10.630.10">
    <property type="entry name" value="Cytochrome P450"/>
    <property type="match status" value="1"/>
</dbReference>
<dbReference type="Proteomes" id="UP001291926">
    <property type="component" value="Unassembled WGS sequence"/>
</dbReference>